<feature type="coiled-coil region" evidence="1">
    <location>
        <begin position="331"/>
        <end position="358"/>
    </location>
</feature>
<dbReference type="RefSeq" id="XP_008861339.1">
    <property type="nucleotide sequence ID" value="XM_008863117.1"/>
</dbReference>
<protein>
    <recommendedName>
        <fullName evidence="3">Sfi1 spindle body domain-containing protein</fullName>
    </recommendedName>
</protein>
<feature type="coiled-coil region" evidence="1">
    <location>
        <begin position="16"/>
        <end position="43"/>
    </location>
</feature>
<reference evidence="2" key="1">
    <citation type="submission" date="2013-12" db="EMBL/GenBank/DDBJ databases">
        <title>The Genome Sequence of Aphanomyces invadans NJM9701.</title>
        <authorList>
            <consortium name="The Broad Institute Genomics Platform"/>
            <person name="Russ C."/>
            <person name="Tyler B."/>
            <person name="van West P."/>
            <person name="Dieguez-Uribeondo J."/>
            <person name="Young S.K."/>
            <person name="Zeng Q."/>
            <person name="Gargeya S."/>
            <person name="Fitzgerald M."/>
            <person name="Abouelleil A."/>
            <person name="Alvarado L."/>
            <person name="Chapman S.B."/>
            <person name="Gainer-Dewar J."/>
            <person name="Goldberg J."/>
            <person name="Griggs A."/>
            <person name="Gujja S."/>
            <person name="Hansen M."/>
            <person name="Howarth C."/>
            <person name="Imamovic A."/>
            <person name="Ireland A."/>
            <person name="Larimer J."/>
            <person name="McCowan C."/>
            <person name="Murphy C."/>
            <person name="Pearson M."/>
            <person name="Poon T.W."/>
            <person name="Priest M."/>
            <person name="Roberts A."/>
            <person name="Saif S."/>
            <person name="Shea T."/>
            <person name="Sykes S."/>
            <person name="Wortman J."/>
            <person name="Nusbaum C."/>
            <person name="Birren B."/>
        </authorList>
    </citation>
    <scope>NUCLEOTIDE SEQUENCE [LARGE SCALE GENOMIC DNA]</scope>
    <source>
        <strain evidence="2">NJM9701</strain>
    </source>
</reference>
<dbReference type="eggNOG" id="ENOG502RZ08">
    <property type="taxonomic scope" value="Eukaryota"/>
</dbReference>
<dbReference type="OrthoDB" id="62542at2759"/>
<dbReference type="PANTHER" id="PTHR45615:SF80">
    <property type="entry name" value="GRIP DOMAIN-CONTAINING PROTEIN"/>
    <property type="match status" value="1"/>
</dbReference>
<gene>
    <name evidence="2" type="ORF">H310_00356</name>
</gene>
<dbReference type="EMBL" id="KI913952">
    <property type="protein sequence ID" value="ETW09928.1"/>
    <property type="molecule type" value="Genomic_DNA"/>
</dbReference>
<accession>A0A024UWC8</accession>
<sequence>MDGVDLNSAWRSAECVTSLYDRVRELELRNAELEAEVMQWRDQSRQNRITDANTSVDLARAIRERDEWRDRFKQQDDISRRLQKCVDAMKEEHKEQVAKLQERCQFDPHGPKRVQVCVASLQKTLDSRVQEYESMQQRLRDTLDANAKMVNTNAALVEERTSLLQTISLQNAHRMFTLFQRRQKDALIASWTTWCFNTIRNIERQKREDSFQRLAALASRSKKQLLQRQASRFSMQREKANRLRTFKAWACHVHAIRQTRHVALELFNASRRRNLVDAFELWREQAARRASCSRVLQRLVRNHKHRHILQGYRQWVQATRTLLIETIILKCDVIEAEKSNAVAELDRLQAELSASRATERAWEQTARDLELQQATTVARHSNIVYQWTASLAMCYERMVHRRRQNIVFQAWKSKIQIRQTLRRLSARWQAQRIRAVVVQWRHYRHDRPRAMRMTMQYMRCRRNGRWQRDAFGAWARLAHHMATRRRKLHRFRHVQDLASHQCYWKQWRSYVLIRTEYKRHLGNVLDALNNMLRQHVLRHALKSWQSKVVAIVQRDLRLQWVVEAAVGQSRTQLLCHVMARWKRHAAVHKKRNVWLAFKTRQRRDRFQGWTHAVWRAWFAQCAVQIHRRFKLAAVVMRWQSRWMRHGLWRWAANGRIASFRESHTQTVTELNKSILALHESMKSDAEQHRLDIEGMEATMRATEEAFQKNLLCQGNEWSQQREQLERDLHRMMLLKDASDEAAAQLKCHLIMSQRRGEALEGALMEGEAQWLRHVEVHRLDQRHRDMLEEDARSALCRLETTMSRWRAAWDAEKRALGKKLEELTKSHDEIKAKMGAKALECLMQRTTVFCFNRWKAFVATARETKGKVSHIVALLQSNKTALVFHRWKQHHELQQAQKQLTAKWHQIHATTLVKSAFNAWAASVAENRKLSSILELFGLTSARKTYESVWRQWCHRTCRRRDGKRLWTRALDHITKQVYKVGMQQWKAVADAISLAKRAQFKIQALDHATNAVQRKWNNIVCRQVIVWWRENAHANRRERDLLKRCALRLQHFAVGRVFEAWRENAWLQRRDRDARDIVLALCLRHVLSSTWARWRQFRLASAAVERRQLEEAHRITQQALQDAKSTIESLTSQFQSTKAHASSLQDTTKQLKMQLQASKCMQFFQSTVRSAFFEWKRVAKLLQQTKGRVLVIVRRMQRMHHALVLDKWKAFVTTRHVKAHRAAAAQALHRKFIQLHTLHAWMAGIRRRIELRQKCQWIAHMMANTSIRCVWNEWRRFQQHQRHACNALVAITTALEVSEMRRLWQRWCDHHKAFIFHDEAQRKKAQQLLEFLSARASTSLRWYLDGWKQFLKRRRKKGTHDVLCKRWICQNVWRRWHHAIHQDRQLLRVLHQYERRILRKGWVQWQLGLVKLEIAWTKHTMEMERIQQHEQWEIERAQLTSTSVELEKQVQQHQSTIIAKDMTLEVFQTNIATMEAMHRESEACRSLYEDKFTTALHKLFETMSLQRIVRCVWVAWTKLRHGRRLRRTRAIEWLRSKQVAMMELVVSTWKARLVPHRRRLRLQLKFRRRRVEGAVERWRLRTLSRLQLKAAMRTVVLNLTRRRSQRLTLAWRQWQMHTMVAIERAKQLSLEETYRRESAQEKTMLASTQVTLTFCAFLSG</sequence>
<evidence type="ECO:0008006" key="3">
    <source>
        <dbReference type="Google" id="ProtNLM"/>
    </source>
</evidence>
<dbReference type="PANTHER" id="PTHR45615">
    <property type="entry name" value="MYOSIN HEAVY CHAIN, NON-MUSCLE"/>
    <property type="match status" value="1"/>
</dbReference>
<evidence type="ECO:0000313" key="2">
    <source>
        <dbReference type="EMBL" id="ETW09928.1"/>
    </source>
</evidence>
<proteinExistence type="predicted"/>
<dbReference type="VEuPathDB" id="FungiDB:H310_00356"/>
<keyword evidence="1" id="KW-0175">Coiled coil</keyword>
<dbReference type="GeneID" id="20077406"/>
<organism evidence="2">
    <name type="scientific">Aphanomyces invadans</name>
    <dbReference type="NCBI Taxonomy" id="157072"/>
    <lineage>
        <taxon>Eukaryota</taxon>
        <taxon>Sar</taxon>
        <taxon>Stramenopiles</taxon>
        <taxon>Oomycota</taxon>
        <taxon>Saprolegniomycetes</taxon>
        <taxon>Saprolegniales</taxon>
        <taxon>Verrucalvaceae</taxon>
        <taxon>Aphanomyces</taxon>
    </lineage>
</organism>
<evidence type="ECO:0000256" key="1">
    <source>
        <dbReference type="SAM" id="Coils"/>
    </source>
</evidence>
<name>A0A024UWC8_9STRA</name>
<feature type="coiled-coil region" evidence="1">
    <location>
        <begin position="1430"/>
        <end position="1457"/>
    </location>
</feature>